<keyword evidence="5 9" id="KW-0653">Protein transport</keyword>
<keyword evidence="8 9" id="KW-0472">Membrane</keyword>
<evidence type="ECO:0000256" key="7">
    <source>
        <dbReference type="ARBA" id="ARBA00023010"/>
    </source>
</evidence>
<evidence type="ECO:0000256" key="9">
    <source>
        <dbReference type="HAMAP-Rule" id="MF_00422"/>
    </source>
</evidence>
<sequence length="72" mass="8546">MSQKTEHEQESGFRLFRYIKESFKEFKKVVWSKRNDAVQITIFVIVFVIIFALFIFGVDTIIAKLFGYLNGY</sequence>
<dbReference type="Gene3D" id="1.20.5.1030">
    <property type="entry name" value="Preprotein translocase secy subunit"/>
    <property type="match status" value="1"/>
</dbReference>
<keyword evidence="2 9" id="KW-0813">Transport</keyword>
<evidence type="ECO:0000256" key="3">
    <source>
        <dbReference type="ARBA" id="ARBA00022475"/>
    </source>
</evidence>
<dbReference type="RefSeq" id="WP_003787947.1">
    <property type="nucleotide sequence ID" value="NZ_CP091518.1"/>
</dbReference>
<evidence type="ECO:0000256" key="8">
    <source>
        <dbReference type="ARBA" id="ARBA00023136"/>
    </source>
</evidence>
<dbReference type="Pfam" id="PF00584">
    <property type="entry name" value="SecE"/>
    <property type="match status" value="1"/>
</dbReference>
<evidence type="ECO:0000256" key="5">
    <source>
        <dbReference type="ARBA" id="ARBA00022927"/>
    </source>
</evidence>
<dbReference type="GO" id="GO:0009306">
    <property type="term" value="P:protein secretion"/>
    <property type="evidence" value="ECO:0007669"/>
    <property type="project" value="UniProtKB-UniRule"/>
</dbReference>
<comment type="subcellular location">
    <subcellularLocation>
        <location evidence="9">Cell membrane</location>
        <topology evidence="9">Single-pass membrane protein</topology>
    </subcellularLocation>
    <subcellularLocation>
        <location evidence="1">Membrane</location>
    </subcellularLocation>
</comment>
<evidence type="ECO:0000256" key="2">
    <source>
        <dbReference type="ARBA" id="ARBA00022448"/>
    </source>
</evidence>
<comment type="similarity">
    <text evidence="9">Belongs to the SecE/SEC61-gamma family.</text>
</comment>
<dbReference type="InterPro" id="IPR001901">
    <property type="entry name" value="Translocase_SecE/Sec61-g"/>
</dbReference>
<evidence type="ECO:0000313" key="11">
    <source>
        <dbReference type="Proteomes" id="UP000248598"/>
    </source>
</evidence>
<comment type="function">
    <text evidence="9">Essential subunit of the Sec protein translocation channel SecYEG. Clamps together the 2 halves of SecY. May contact the channel plug during translocation.</text>
</comment>
<accession>A0AAX2J1V1</accession>
<keyword evidence="3 9" id="KW-1003">Cell membrane</keyword>
<dbReference type="Proteomes" id="UP000248598">
    <property type="component" value="Chromosome 1"/>
</dbReference>
<dbReference type="HAMAP" id="MF_00422">
    <property type="entry name" value="SecE"/>
    <property type="match status" value="1"/>
</dbReference>
<dbReference type="GO" id="GO:0043952">
    <property type="term" value="P:protein transport by the Sec complex"/>
    <property type="evidence" value="ECO:0007669"/>
    <property type="project" value="UniProtKB-UniRule"/>
</dbReference>
<keyword evidence="6 9" id="KW-1133">Transmembrane helix</keyword>
<name>A0AAX2J1V1_KINKI</name>
<dbReference type="InterPro" id="IPR038379">
    <property type="entry name" value="SecE_sf"/>
</dbReference>
<dbReference type="InterPro" id="IPR005807">
    <property type="entry name" value="SecE_bac"/>
</dbReference>
<evidence type="ECO:0000313" key="10">
    <source>
        <dbReference type="EMBL" id="SQH24376.1"/>
    </source>
</evidence>
<comment type="subunit">
    <text evidence="9">Component of the Sec protein translocase complex. Heterotrimer consisting of SecY, SecE and SecG subunits. The heterotrimers can form oligomers, although 1 heterotrimer is thought to be able to translocate proteins. Interacts with the ribosome. Interacts with SecDF, and other proteins may be involved. Interacts with SecA.</text>
</comment>
<organism evidence="10 11">
    <name type="scientific">Kingella kingae</name>
    <dbReference type="NCBI Taxonomy" id="504"/>
    <lineage>
        <taxon>Bacteria</taxon>
        <taxon>Pseudomonadati</taxon>
        <taxon>Pseudomonadota</taxon>
        <taxon>Betaproteobacteria</taxon>
        <taxon>Neisseriales</taxon>
        <taxon>Neisseriaceae</taxon>
        <taxon>Kingella</taxon>
    </lineage>
</organism>
<evidence type="ECO:0000256" key="1">
    <source>
        <dbReference type="ARBA" id="ARBA00004370"/>
    </source>
</evidence>
<dbReference type="GO" id="GO:0065002">
    <property type="term" value="P:intracellular protein transmembrane transport"/>
    <property type="evidence" value="ECO:0007669"/>
    <property type="project" value="UniProtKB-UniRule"/>
</dbReference>
<dbReference type="GO" id="GO:0006605">
    <property type="term" value="P:protein targeting"/>
    <property type="evidence" value="ECO:0007669"/>
    <property type="project" value="UniProtKB-UniRule"/>
</dbReference>
<dbReference type="AlphaFoldDB" id="A0AAX2J1V1"/>
<reference evidence="10 11" key="1">
    <citation type="submission" date="2018-06" db="EMBL/GenBank/DDBJ databases">
        <authorList>
            <consortium name="Pathogen Informatics"/>
            <person name="Doyle S."/>
        </authorList>
    </citation>
    <scope>NUCLEOTIDE SEQUENCE [LARGE SCALE GENOMIC DNA]</scope>
    <source>
        <strain evidence="10 11">NCTC10529</strain>
    </source>
</reference>
<feature type="transmembrane region" description="Helical" evidence="9">
    <location>
        <begin position="37"/>
        <end position="58"/>
    </location>
</feature>
<dbReference type="NCBIfam" id="TIGR00964">
    <property type="entry name" value="secE_bact"/>
    <property type="match status" value="1"/>
</dbReference>
<keyword evidence="7 9" id="KW-0811">Translocation</keyword>
<dbReference type="GO" id="GO:0008320">
    <property type="term" value="F:protein transmembrane transporter activity"/>
    <property type="evidence" value="ECO:0007669"/>
    <property type="project" value="UniProtKB-UniRule"/>
</dbReference>
<dbReference type="PANTHER" id="PTHR33910">
    <property type="entry name" value="PROTEIN TRANSLOCASE SUBUNIT SECE"/>
    <property type="match status" value="1"/>
</dbReference>
<gene>
    <name evidence="9" type="primary">secE</name>
    <name evidence="10" type="ORF">NCTC10529_00549</name>
</gene>
<dbReference type="GeneID" id="93261862"/>
<evidence type="ECO:0000256" key="6">
    <source>
        <dbReference type="ARBA" id="ARBA00022989"/>
    </source>
</evidence>
<evidence type="ECO:0000256" key="4">
    <source>
        <dbReference type="ARBA" id="ARBA00022692"/>
    </source>
</evidence>
<proteinExistence type="inferred from homology"/>
<dbReference type="PRINTS" id="PR01650">
    <property type="entry name" value="SECETRNLCASE"/>
</dbReference>
<dbReference type="PANTHER" id="PTHR33910:SF1">
    <property type="entry name" value="PROTEIN TRANSLOCASE SUBUNIT SECE"/>
    <property type="match status" value="1"/>
</dbReference>
<dbReference type="GO" id="GO:0005886">
    <property type="term" value="C:plasma membrane"/>
    <property type="evidence" value="ECO:0007669"/>
    <property type="project" value="UniProtKB-SubCell"/>
</dbReference>
<dbReference type="EMBL" id="LS483426">
    <property type="protein sequence ID" value="SQH24376.1"/>
    <property type="molecule type" value="Genomic_DNA"/>
</dbReference>
<keyword evidence="4 9" id="KW-0812">Transmembrane</keyword>
<protein>
    <recommendedName>
        <fullName evidence="9">Protein translocase subunit SecE</fullName>
    </recommendedName>
</protein>